<dbReference type="InterPro" id="IPR054528">
    <property type="entry name" value="TcaA_5th"/>
</dbReference>
<dbReference type="InterPro" id="IPR054530">
    <property type="entry name" value="TcaA_4th"/>
</dbReference>
<keyword evidence="4" id="KW-1185">Reference proteome</keyword>
<proteinExistence type="predicted"/>
<dbReference type="PANTHER" id="PTHR40038">
    <property type="entry name" value="MEMBRANE-ASSOCIATED PROTEIN TCAA"/>
    <property type="match status" value="1"/>
</dbReference>
<dbReference type="Proteomes" id="UP001595896">
    <property type="component" value="Unassembled WGS sequence"/>
</dbReference>
<dbReference type="Pfam" id="PF22819">
    <property type="entry name" value="TcaA_5th"/>
    <property type="match status" value="1"/>
</dbReference>
<organism evidence="3 4">
    <name type="scientific">Bacillus daqingensis</name>
    <dbReference type="NCBI Taxonomy" id="872396"/>
    <lineage>
        <taxon>Bacteria</taxon>
        <taxon>Bacillati</taxon>
        <taxon>Bacillota</taxon>
        <taxon>Bacilli</taxon>
        <taxon>Bacillales</taxon>
        <taxon>Bacillaceae</taxon>
        <taxon>Bacillus</taxon>
    </lineage>
</organism>
<protein>
    <submittedName>
        <fullName evidence="3">Uncharacterized protein</fullName>
    </submittedName>
</protein>
<evidence type="ECO:0000259" key="1">
    <source>
        <dbReference type="Pfam" id="PF22819"/>
    </source>
</evidence>
<reference evidence="4" key="1">
    <citation type="journal article" date="2019" name="Int. J. Syst. Evol. Microbiol.">
        <title>The Global Catalogue of Microorganisms (GCM) 10K type strain sequencing project: providing services to taxonomists for standard genome sequencing and annotation.</title>
        <authorList>
            <consortium name="The Broad Institute Genomics Platform"/>
            <consortium name="The Broad Institute Genome Sequencing Center for Infectious Disease"/>
            <person name="Wu L."/>
            <person name="Ma J."/>
        </authorList>
    </citation>
    <scope>NUCLEOTIDE SEQUENCE [LARGE SCALE GENOMIC DNA]</scope>
    <source>
        <strain evidence="4">JCM 12165</strain>
    </source>
</reference>
<comment type="caution">
    <text evidence="3">The sequence shown here is derived from an EMBL/GenBank/DDBJ whole genome shotgun (WGS) entry which is preliminary data.</text>
</comment>
<gene>
    <name evidence="3" type="ORF">ACFO4L_09745</name>
</gene>
<evidence type="ECO:0000313" key="3">
    <source>
        <dbReference type="EMBL" id="MFC4736866.1"/>
    </source>
</evidence>
<feature type="domain" description="TcaA protein NTF2-like" evidence="1">
    <location>
        <begin position="333"/>
        <end position="445"/>
    </location>
</feature>
<dbReference type="PANTHER" id="PTHR40038:SF1">
    <property type="entry name" value="MEMBRANE-ASSOCIATED PROTEIN TCAA"/>
    <property type="match status" value="1"/>
</dbReference>
<dbReference type="RefSeq" id="WP_377909481.1">
    <property type="nucleotide sequence ID" value="NZ_JBHSGK010000011.1"/>
</dbReference>
<dbReference type="EMBL" id="JBHSGK010000011">
    <property type="protein sequence ID" value="MFC4736866.1"/>
    <property type="molecule type" value="Genomic_DNA"/>
</dbReference>
<name>A0ABV9NVD7_9BACI</name>
<sequence>MSDQLRLVSAENFATASNRYEAPWDLRFLSLETTGSTLGIYDTYAFRVDEYPLVVSTNYDDVVFYLNDEEIDAIPQGTDEYWLGDYPPGYYDVTASLELEHGDVERTDMLELFYEDDVFMLPFHLDYLYIQTNVEEAELFYQGEAAAEIGLDEVEFGPVLLEGGEELYVEASSPFGDLRSMDFFADDSNHHYIDLALSSNDAKSILESVEAEISAHYNRNAGSGSLMLEEVTLYPESNLLFQHGSWYIAAEADESWVSAYEDYDGDIVIEEETDRVYYVFEYINDNWILDQVDYYYGGGDFFTEEVSFTLNSSEEAVKELEAEQEQRELEALDDEIYDLMNWFTIESVYAVNTGYFYDLEDYIHPDGSDYQDEAFTYMESLYDRNIMQSIDRIEIKNYDVSGDTITVYTEEEYTIDYDFEELKVKTFDSVYEVKRDQDELKVVKLVETTETASQDIDY</sequence>
<accession>A0ABV9NVD7</accession>
<feature type="domain" description="TcaA 4th" evidence="2">
    <location>
        <begin position="125"/>
        <end position="195"/>
    </location>
</feature>
<evidence type="ECO:0000259" key="2">
    <source>
        <dbReference type="Pfam" id="PF22820"/>
    </source>
</evidence>
<dbReference type="Pfam" id="PF22820">
    <property type="entry name" value="TcaA_3rd_4th"/>
    <property type="match status" value="1"/>
</dbReference>
<evidence type="ECO:0000313" key="4">
    <source>
        <dbReference type="Proteomes" id="UP001595896"/>
    </source>
</evidence>